<evidence type="ECO:0000313" key="2">
    <source>
        <dbReference type="EMBL" id="KAK5860789.1"/>
    </source>
</evidence>
<reference evidence="2 3" key="1">
    <citation type="journal article" date="2023" name="Genes (Basel)">
        <title>Chromosome-Level Genome Assembly and Circadian Gene Repertoire of the Patagonia Blennie Eleginops maclovinus-The Closest Ancestral Proxy of Antarctic Cryonotothenioids.</title>
        <authorList>
            <person name="Cheng C.C."/>
            <person name="Rivera-Colon A.G."/>
            <person name="Minhas B.F."/>
            <person name="Wilson L."/>
            <person name="Rayamajhi N."/>
            <person name="Vargas-Chacoff L."/>
            <person name="Catchen J.M."/>
        </authorList>
    </citation>
    <scope>NUCLEOTIDE SEQUENCE [LARGE SCALE GENOMIC DNA]</scope>
    <source>
        <strain evidence="2">JMC-PN-2008</strain>
    </source>
</reference>
<evidence type="ECO:0000256" key="1">
    <source>
        <dbReference type="SAM" id="MobiDB-lite"/>
    </source>
</evidence>
<dbReference type="Proteomes" id="UP001346869">
    <property type="component" value="Unassembled WGS sequence"/>
</dbReference>
<accession>A0AAN8ALP4</accession>
<gene>
    <name evidence="2" type="ORF">PBY51_022247</name>
</gene>
<feature type="region of interest" description="Disordered" evidence="1">
    <location>
        <begin position="74"/>
        <end position="113"/>
    </location>
</feature>
<sequence>MFHYCCSTMDNSAPKLPTPLLPLLAQHRRSTIAPTLAQQRRPIRCSTPCSPTAHQHAVHYGTTRCSIGHHHRCSHSGQPRAPTTVHQHRAPTTVPQPRCSTTGTNTLSHYSPHALHTRSTPLPLCCSTLAPRLTRTPPLLHTRQHAPTKAQHVLPLRTTCSTTVPTRAPLRDNRLHSALPCCPRANHLPLLWTTTVPHRAPTRCSHYAPLLFPLFHTAPLCATPRSTTATNTLPLCAHPAAPLQLPPTRQLIGTNTAVHYAPPCSILCPTGSH</sequence>
<dbReference type="AlphaFoldDB" id="A0AAN8ALP4"/>
<reference evidence="2 3" key="2">
    <citation type="journal article" date="2023" name="Mol. Biol. Evol.">
        <title>Genomics of Secondarily Temperate Adaptation in the Only Non-Antarctic Icefish.</title>
        <authorList>
            <person name="Rivera-Colon A.G."/>
            <person name="Rayamajhi N."/>
            <person name="Minhas B.F."/>
            <person name="Madrigal G."/>
            <person name="Bilyk K.T."/>
            <person name="Yoon V."/>
            <person name="Hune M."/>
            <person name="Gregory S."/>
            <person name="Cheng C.H.C."/>
            <person name="Catchen J.M."/>
        </authorList>
    </citation>
    <scope>NUCLEOTIDE SEQUENCE [LARGE SCALE GENOMIC DNA]</scope>
    <source>
        <strain evidence="2">JMC-PN-2008</strain>
    </source>
</reference>
<comment type="caution">
    <text evidence="2">The sequence shown here is derived from an EMBL/GenBank/DDBJ whole genome shotgun (WGS) entry which is preliminary data.</text>
</comment>
<organism evidence="2 3">
    <name type="scientific">Eleginops maclovinus</name>
    <name type="common">Patagonian blennie</name>
    <name type="synonym">Eleginus maclovinus</name>
    <dbReference type="NCBI Taxonomy" id="56733"/>
    <lineage>
        <taxon>Eukaryota</taxon>
        <taxon>Metazoa</taxon>
        <taxon>Chordata</taxon>
        <taxon>Craniata</taxon>
        <taxon>Vertebrata</taxon>
        <taxon>Euteleostomi</taxon>
        <taxon>Actinopterygii</taxon>
        <taxon>Neopterygii</taxon>
        <taxon>Teleostei</taxon>
        <taxon>Neoteleostei</taxon>
        <taxon>Acanthomorphata</taxon>
        <taxon>Eupercaria</taxon>
        <taxon>Perciformes</taxon>
        <taxon>Notothenioidei</taxon>
        <taxon>Eleginopidae</taxon>
        <taxon>Eleginops</taxon>
    </lineage>
</organism>
<evidence type="ECO:0000313" key="3">
    <source>
        <dbReference type="Proteomes" id="UP001346869"/>
    </source>
</evidence>
<keyword evidence="3" id="KW-1185">Reference proteome</keyword>
<proteinExistence type="predicted"/>
<feature type="compositionally biased region" description="Polar residues" evidence="1">
    <location>
        <begin position="93"/>
        <end position="109"/>
    </location>
</feature>
<dbReference type="EMBL" id="JAUZQC010000013">
    <property type="protein sequence ID" value="KAK5860789.1"/>
    <property type="molecule type" value="Genomic_DNA"/>
</dbReference>
<name>A0AAN8ALP4_ELEMC</name>
<protein>
    <submittedName>
        <fullName evidence="2">Uncharacterized protein</fullName>
    </submittedName>
</protein>